<dbReference type="InterPro" id="IPR013783">
    <property type="entry name" value="Ig-like_fold"/>
</dbReference>
<dbReference type="RefSeq" id="YP_009362332.1">
    <property type="nucleotide sequence ID" value="NC_034618.1"/>
</dbReference>
<reference evidence="2" key="1">
    <citation type="journal article" date="2017" name="Vet. Pathol.">
        <title>Ranid Herpesvirus 3 and Proliferative Dermatitis in Free-Ranging Wild Common Frogs (Rana Temporaria).</title>
        <authorList>
            <person name="Origgi F.C."/>
            <person name="Schmidt B.R."/>
            <person name="Lohmann P."/>
            <person name="Otten P."/>
            <person name="Akdesir E."/>
            <person name="Gaschen V."/>
            <person name="Aguilar-Bultet L."/>
            <person name="Wahli T."/>
            <person name="Sattler U."/>
            <person name="Stoffel M.H."/>
        </authorList>
    </citation>
    <scope>NUCLEOTIDE SEQUENCE [LARGE SCALE GENOMIC DNA]</scope>
    <source>
        <strain evidence="2">FO1_2015</strain>
    </source>
</reference>
<dbReference type="InterPro" id="IPR007110">
    <property type="entry name" value="Ig-like_dom"/>
</dbReference>
<sequence>MRCKLAKITIIIMIITIILAYAAISAADDVRWYGNSTARIQLQNLTFGLGSLECYSDGDRIVHLTREGFEGPESGSLYDNRVFVQADGELLNEAKEGLARVDVLIHSVDARDHNRNFTCRWGNGQTITQFPIVEGFIHPQVIKTGMSVSFVCTAPPQTDSKHLSFSYSPDVIQPRFTTDVLRMHQFKNRIVTTKVLQTNPNTQRQRLQAVLTVQGVSIKDEGVYACTYNYKEEHTNTFMFNRTIYRLYVNSKADVGQIVSFDPDPLVFHYRVPQGSNLELRGVKRIGGFPNVSIKCLHNGSPDSGVPFVTVSHVTSQARVRRIGLNINPVTQEHAGMYYCLWGNSGKSAPRLDVFVLEVSGAEKRKSPCSTGFKQMGDMCYQFNPPAPYYTALERCDKQNTSIFIPHVTAHSYLSNTISNIYYLGPRDIWLGMCQYNGIARWDNGTFSYSQDFKFLQKYGDAVLNLHPLNQQLCLIYEATNNRIVFTDPYDNYAFICQKKMYTQ</sequence>
<dbReference type="InterPro" id="IPR016186">
    <property type="entry name" value="C-type_lectin-like/link_sf"/>
</dbReference>
<dbReference type="SUPFAM" id="SSF48726">
    <property type="entry name" value="Immunoglobulin"/>
    <property type="match status" value="1"/>
</dbReference>
<evidence type="ECO:0000313" key="3">
    <source>
        <dbReference type="Proteomes" id="UP000203507"/>
    </source>
</evidence>
<evidence type="ECO:0000259" key="1">
    <source>
        <dbReference type="PROSITE" id="PS50835"/>
    </source>
</evidence>
<dbReference type="CDD" id="cd00096">
    <property type="entry name" value="Ig"/>
    <property type="match status" value="1"/>
</dbReference>
<dbReference type="Gene3D" id="3.10.100.10">
    <property type="entry name" value="Mannose-Binding Protein A, subunit A"/>
    <property type="match status" value="1"/>
</dbReference>
<proteinExistence type="predicted"/>
<dbReference type="Gene3D" id="2.60.40.10">
    <property type="entry name" value="Immunoglobulins"/>
    <property type="match status" value="1"/>
</dbReference>
<dbReference type="InterPro" id="IPR003599">
    <property type="entry name" value="Ig_sub"/>
</dbReference>
<dbReference type="InterPro" id="IPR036179">
    <property type="entry name" value="Ig-like_dom_sf"/>
</dbReference>
<dbReference type="KEGG" id="vg:32878157"/>
<dbReference type="InterPro" id="IPR016187">
    <property type="entry name" value="CTDL_fold"/>
</dbReference>
<dbReference type="EMBL" id="KX832224">
    <property type="protein sequence ID" value="ARR28823.1"/>
    <property type="molecule type" value="Genomic_DNA"/>
</dbReference>
<name>A0A1X9T548_9VIRU</name>
<accession>A0A1X9T548</accession>
<organism evidence="2">
    <name type="scientific">Ranid herpesvirus 3</name>
    <dbReference type="NCBI Taxonomy" id="1987509"/>
    <lineage>
        <taxon>Viruses</taxon>
        <taxon>Duplodnaviria</taxon>
        <taxon>Heunggongvirae</taxon>
        <taxon>Peploviricota</taxon>
        <taxon>Herviviricetes</taxon>
        <taxon>Herpesvirales</taxon>
        <taxon>Alloherpesviridae</taxon>
        <taxon>Batravirus</taxon>
        <taxon>Batravirus ranidallo3</taxon>
    </lineage>
</organism>
<dbReference type="GeneID" id="32878157"/>
<evidence type="ECO:0000313" key="2">
    <source>
        <dbReference type="EMBL" id="ARR28823.1"/>
    </source>
</evidence>
<dbReference type="PROSITE" id="PS50835">
    <property type="entry name" value="IG_LIKE"/>
    <property type="match status" value="1"/>
</dbReference>
<dbReference type="Proteomes" id="UP000203507">
    <property type="component" value="Segment"/>
</dbReference>
<keyword evidence="3" id="KW-1185">Reference proteome</keyword>
<dbReference type="SMART" id="SM00409">
    <property type="entry name" value="IG"/>
    <property type="match status" value="2"/>
</dbReference>
<protein>
    <recommendedName>
        <fullName evidence="1">Ig-like domain-containing protein</fullName>
    </recommendedName>
</protein>
<dbReference type="SUPFAM" id="SSF56436">
    <property type="entry name" value="C-type lectin-like"/>
    <property type="match status" value="1"/>
</dbReference>
<feature type="domain" description="Ig-like" evidence="1">
    <location>
        <begin position="131"/>
        <end position="237"/>
    </location>
</feature>